<evidence type="ECO:0000313" key="2">
    <source>
        <dbReference type="Proteomes" id="UP000886595"/>
    </source>
</evidence>
<comment type="caution">
    <text evidence="1">The sequence shown here is derived from an EMBL/GenBank/DDBJ whole genome shotgun (WGS) entry which is preliminary data.</text>
</comment>
<reference evidence="1 2" key="1">
    <citation type="submission" date="2020-02" db="EMBL/GenBank/DDBJ databases">
        <authorList>
            <person name="Ma Q."/>
            <person name="Huang Y."/>
            <person name="Song X."/>
            <person name="Pei D."/>
        </authorList>
    </citation>
    <scope>NUCLEOTIDE SEQUENCE [LARGE SCALE GENOMIC DNA]</scope>
    <source>
        <strain evidence="1">Sxm20200214</strain>
        <tissue evidence="1">Leaf</tissue>
    </source>
</reference>
<accession>A0A8X7RGX9</accession>
<dbReference type="EMBL" id="JAAMPC010000010">
    <property type="protein sequence ID" value="KAG2287782.1"/>
    <property type="molecule type" value="Genomic_DNA"/>
</dbReference>
<dbReference type="Proteomes" id="UP000886595">
    <property type="component" value="Unassembled WGS sequence"/>
</dbReference>
<sequence>MVLGLMKADSQFALLQISIYRSLEDWISLLEDVVVAACVLSEASDTCSRMLVTLPPFLSHKNCYTAVYFL</sequence>
<dbReference type="AlphaFoldDB" id="A0A8X7RGX9"/>
<name>A0A8X7RGX9_BRACI</name>
<gene>
    <name evidence="1" type="ORF">Bca52824_047386</name>
</gene>
<protein>
    <submittedName>
        <fullName evidence="1">Uncharacterized protein</fullName>
    </submittedName>
</protein>
<evidence type="ECO:0000313" key="1">
    <source>
        <dbReference type="EMBL" id="KAG2287782.1"/>
    </source>
</evidence>
<proteinExistence type="predicted"/>
<organism evidence="1 2">
    <name type="scientific">Brassica carinata</name>
    <name type="common">Ethiopian mustard</name>
    <name type="synonym">Abyssinian cabbage</name>
    <dbReference type="NCBI Taxonomy" id="52824"/>
    <lineage>
        <taxon>Eukaryota</taxon>
        <taxon>Viridiplantae</taxon>
        <taxon>Streptophyta</taxon>
        <taxon>Embryophyta</taxon>
        <taxon>Tracheophyta</taxon>
        <taxon>Spermatophyta</taxon>
        <taxon>Magnoliopsida</taxon>
        <taxon>eudicotyledons</taxon>
        <taxon>Gunneridae</taxon>
        <taxon>Pentapetalae</taxon>
        <taxon>rosids</taxon>
        <taxon>malvids</taxon>
        <taxon>Brassicales</taxon>
        <taxon>Brassicaceae</taxon>
        <taxon>Brassiceae</taxon>
        <taxon>Brassica</taxon>
    </lineage>
</organism>
<keyword evidence="2" id="KW-1185">Reference proteome</keyword>